<keyword evidence="2" id="KW-1185">Reference proteome</keyword>
<evidence type="ECO:0000313" key="1">
    <source>
        <dbReference type="EMBL" id="CAG8832478.1"/>
    </source>
</evidence>
<organism evidence="1 2">
    <name type="scientific">Racocetra persica</name>
    <dbReference type="NCBI Taxonomy" id="160502"/>
    <lineage>
        <taxon>Eukaryota</taxon>
        <taxon>Fungi</taxon>
        <taxon>Fungi incertae sedis</taxon>
        <taxon>Mucoromycota</taxon>
        <taxon>Glomeromycotina</taxon>
        <taxon>Glomeromycetes</taxon>
        <taxon>Diversisporales</taxon>
        <taxon>Gigasporaceae</taxon>
        <taxon>Racocetra</taxon>
    </lineage>
</organism>
<proteinExistence type="predicted"/>
<name>A0ACA9S989_9GLOM</name>
<feature type="non-terminal residue" evidence="1">
    <location>
        <position position="1"/>
    </location>
</feature>
<dbReference type="EMBL" id="CAJVQC010103874">
    <property type="protein sequence ID" value="CAG8832478.1"/>
    <property type="molecule type" value="Genomic_DNA"/>
</dbReference>
<feature type="non-terminal residue" evidence="1">
    <location>
        <position position="52"/>
    </location>
</feature>
<comment type="caution">
    <text evidence="1">The sequence shown here is derived from an EMBL/GenBank/DDBJ whole genome shotgun (WGS) entry which is preliminary data.</text>
</comment>
<evidence type="ECO:0000313" key="2">
    <source>
        <dbReference type="Proteomes" id="UP000789920"/>
    </source>
</evidence>
<gene>
    <name evidence="1" type="ORF">RPERSI_LOCUS28471</name>
</gene>
<accession>A0ACA9S989</accession>
<protein>
    <submittedName>
        <fullName evidence="1">34063_t:CDS:1</fullName>
    </submittedName>
</protein>
<dbReference type="Proteomes" id="UP000789920">
    <property type="component" value="Unassembled WGS sequence"/>
</dbReference>
<sequence>IFCIKQTFMLEFEIWMDVSPTMYMNANVEQAILVTMVIVPHALSVGNCLALN</sequence>
<reference evidence="1" key="1">
    <citation type="submission" date="2021-06" db="EMBL/GenBank/DDBJ databases">
        <authorList>
            <person name="Kallberg Y."/>
            <person name="Tangrot J."/>
            <person name="Rosling A."/>
        </authorList>
    </citation>
    <scope>NUCLEOTIDE SEQUENCE</scope>
    <source>
        <strain evidence="1">MA461A</strain>
    </source>
</reference>